<dbReference type="InterPro" id="IPR032675">
    <property type="entry name" value="LRR_dom_sf"/>
</dbReference>
<reference evidence="2" key="1">
    <citation type="submission" date="2021-01" db="EMBL/GenBank/DDBJ databases">
        <authorList>
            <person name="Corre E."/>
            <person name="Pelletier E."/>
            <person name="Niang G."/>
            <person name="Scheremetjew M."/>
            <person name="Finn R."/>
            <person name="Kale V."/>
            <person name="Holt S."/>
            <person name="Cochrane G."/>
            <person name="Meng A."/>
            <person name="Brown T."/>
            <person name="Cohen L."/>
        </authorList>
    </citation>
    <scope>NUCLEOTIDE SEQUENCE</scope>
    <source>
        <strain evidence="2">CCMP1594</strain>
    </source>
</reference>
<dbReference type="EMBL" id="HBJA01049679">
    <property type="protein sequence ID" value="CAE0806461.1"/>
    <property type="molecule type" value="Transcribed_RNA"/>
</dbReference>
<name>A0A6T1YD65_9EUGL</name>
<organism evidence="2">
    <name type="scientific">Eutreptiella gymnastica</name>
    <dbReference type="NCBI Taxonomy" id="73025"/>
    <lineage>
        <taxon>Eukaryota</taxon>
        <taxon>Discoba</taxon>
        <taxon>Euglenozoa</taxon>
        <taxon>Euglenida</taxon>
        <taxon>Spirocuta</taxon>
        <taxon>Euglenophyceae</taxon>
        <taxon>Eutreptiales</taxon>
        <taxon>Eutreptiaceae</taxon>
        <taxon>Eutreptiella</taxon>
    </lineage>
</organism>
<dbReference type="Gene3D" id="3.80.10.10">
    <property type="entry name" value="Ribonuclease Inhibitor"/>
    <property type="match status" value="1"/>
</dbReference>
<evidence type="ECO:0000313" key="2">
    <source>
        <dbReference type="EMBL" id="CAE0806463.1"/>
    </source>
</evidence>
<dbReference type="EMBL" id="HBJA01049681">
    <property type="protein sequence ID" value="CAE0806463.1"/>
    <property type="molecule type" value="Transcribed_RNA"/>
</dbReference>
<accession>A0A6T1YD65</accession>
<dbReference type="AlphaFoldDB" id="A0A6T1YD65"/>
<gene>
    <name evidence="1" type="ORF">EGYM00163_LOCUS17589</name>
    <name evidence="2" type="ORF">EGYM00163_LOCUS17591</name>
</gene>
<dbReference type="SUPFAM" id="SSF52047">
    <property type="entry name" value="RNI-like"/>
    <property type="match status" value="1"/>
</dbReference>
<sequence length="334" mass="37126">MHPLFERPACSCQMLSVVVRPNAAQACPDPPAMLHASPRLEYLDVTHASFDNFTADRPRTSNACRLSRAAVAALSGHPHLVYLKVTWTQALGDFPLRDLPSLQFLDLTGAGITALPAAPGVWDGLPQLRTLIVDQNLDLPHIPAALLEHPPLDTVIAYTTAACLDPAYQNVTKVVCNGNDGDAVLEAFARAPPGICRPNMFENPTLIPMYHHCDLLAARRYPGTCIPMCQQLFTAWYALDFDHNAYFNATESFNIARASGTERFFTNWTVEAHGEVLECLQYISRCPRRSDPPRRSLDVMDVIVSSTLGTTTCLDCPDWPPSLPKKHEYQFWRR</sequence>
<protein>
    <submittedName>
        <fullName evidence="2">Uncharacterized protein</fullName>
    </submittedName>
</protein>
<evidence type="ECO:0000313" key="1">
    <source>
        <dbReference type="EMBL" id="CAE0806461.1"/>
    </source>
</evidence>
<proteinExistence type="predicted"/>